<dbReference type="Proteomes" id="UP000029121">
    <property type="component" value="Unassembled WGS sequence"/>
</dbReference>
<dbReference type="InterPro" id="IPR026960">
    <property type="entry name" value="RVT-Znf"/>
</dbReference>
<feature type="non-terminal residue" evidence="2">
    <location>
        <position position="1"/>
    </location>
</feature>
<sequence length="290" mass="33400">KKKKKKKIRIIKKNVTYTSGIEYRPLSSFHRASGVGLNLRKSCLFLDGNNLVYARDLATRHGLLQGSLPPVPNMLSLESDFFLWRNSPNEPPGVFSTSKTWISTHPAGPLVPWFKSVWFKERIPKHAFISWVVIRNRLTTRDRLRGWGMNVPSECLLCTSSAESRLHLFFECAYSHEVWSSFFTHPSLSPPAMFEDIVAWVRSSRSKKLRTICKLIFQAVVYGLWRERNSRLHTSSFKSPAIIIKEIQLVMRAKLAGLDHCQLQIKMNSTAAPTSVLESFLSTWFRYVQR</sequence>
<dbReference type="PANTHER" id="PTHR33116:SF84">
    <property type="entry name" value="RNA-DIRECTED DNA POLYMERASE"/>
    <property type="match status" value="1"/>
</dbReference>
<keyword evidence="3" id="KW-1185">Reference proteome</keyword>
<dbReference type="eggNOG" id="KOG1075">
    <property type="taxonomic scope" value="Eukaryota"/>
</dbReference>
<evidence type="ECO:0000259" key="1">
    <source>
        <dbReference type="Pfam" id="PF13966"/>
    </source>
</evidence>
<evidence type="ECO:0000313" key="2">
    <source>
        <dbReference type="EMBL" id="EOA33837.1"/>
    </source>
</evidence>
<reference evidence="3" key="1">
    <citation type="journal article" date="2013" name="Nat. Genet.">
        <title>The Capsella rubella genome and the genomic consequences of rapid mating system evolution.</title>
        <authorList>
            <person name="Slotte T."/>
            <person name="Hazzouri K.M."/>
            <person name="Agren J.A."/>
            <person name="Koenig D."/>
            <person name="Maumus F."/>
            <person name="Guo Y.L."/>
            <person name="Steige K."/>
            <person name="Platts A.E."/>
            <person name="Escobar J.S."/>
            <person name="Newman L.K."/>
            <person name="Wang W."/>
            <person name="Mandakova T."/>
            <person name="Vello E."/>
            <person name="Smith L.M."/>
            <person name="Henz S.R."/>
            <person name="Steffen J."/>
            <person name="Takuno S."/>
            <person name="Brandvain Y."/>
            <person name="Coop G."/>
            <person name="Andolfatto P."/>
            <person name="Hu T.T."/>
            <person name="Blanchette M."/>
            <person name="Clark R.M."/>
            <person name="Quesneville H."/>
            <person name="Nordborg M."/>
            <person name="Gaut B.S."/>
            <person name="Lysak M.A."/>
            <person name="Jenkins J."/>
            <person name="Grimwood J."/>
            <person name="Chapman J."/>
            <person name="Prochnik S."/>
            <person name="Shu S."/>
            <person name="Rokhsar D."/>
            <person name="Schmutz J."/>
            <person name="Weigel D."/>
            <person name="Wright S.I."/>
        </authorList>
    </citation>
    <scope>NUCLEOTIDE SEQUENCE [LARGE SCALE GENOMIC DNA]</scope>
    <source>
        <strain evidence="3">cv. Monte Gargano</strain>
    </source>
</reference>
<organism evidence="2 3">
    <name type="scientific">Capsella rubella</name>
    <dbReference type="NCBI Taxonomy" id="81985"/>
    <lineage>
        <taxon>Eukaryota</taxon>
        <taxon>Viridiplantae</taxon>
        <taxon>Streptophyta</taxon>
        <taxon>Embryophyta</taxon>
        <taxon>Tracheophyta</taxon>
        <taxon>Spermatophyta</taxon>
        <taxon>Magnoliopsida</taxon>
        <taxon>eudicotyledons</taxon>
        <taxon>Gunneridae</taxon>
        <taxon>Pentapetalae</taxon>
        <taxon>rosids</taxon>
        <taxon>malvids</taxon>
        <taxon>Brassicales</taxon>
        <taxon>Brassicaceae</taxon>
        <taxon>Camelineae</taxon>
        <taxon>Capsella</taxon>
    </lineage>
</organism>
<dbReference type="PANTHER" id="PTHR33116">
    <property type="entry name" value="REVERSE TRANSCRIPTASE ZINC-BINDING DOMAIN-CONTAINING PROTEIN-RELATED-RELATED"/>
    <property type="match status" value="1"/>
</dbReference>
<dbReference type="STRING" id="81985.R0GDG9"/>
<dbReference type="Pfam" id="PF13966">
    <property type="entry name" value="zf-RVT"/>
    <property type="match status" value="1"/>
</dbReference>
<dbReference type="EMBL" id="KB870806">
    <property type="protein sequence ID" value="EOA33837.1"/>
    <property type="molecule type" value="Genomic_DNA"/>
</dbReference>
<proteinExistence type="predicted"/>
<dbReference type="AlphaFoldDB" id="R0GDG9"/>
<protein>
    <recommendedName>
        <fullName evidence="1">Reverse transcriptase zinc-binding domain-containing protein</fullName>
    </recommendedName>
</protein>
<gene>
    <name evidence="2" type="ORF">CARUB_v10021318mg</name>
</gene>
<accession>R0GDG9</accession>
<evidence type="ECO:0000313" key="3">
    <source>
        <dbReference type="Proteomes" id="UP000029121"/>
    </source>
</evidence>
<name>R0GDG9_9BRAS</name>
<feature type="domain" description="Reverse transcriptase zinc-binding" evidence="1">
    <location>
        <begin position="95"/>
        <end position="179"/>
    </location>
</feature>